<organism evidence="11 12">
    <name type="scientific">Halogranum gelatinilyticum</name>
    <dbReference type="NCBI Taxonomy" id="660521"/>
    <lineage>
        <taxon>Archaea</taxon>
        <taxon>Methanobacteriati</taxon>
        <taxon>Methanobacteriota</taxon>
        <taxon>Stenosarchaea group</taxon>
        <taxon>Halobacteria</taxon>
        <taxon>Halobacteriales</taxon>
        <taxon>Haloferacaceae</taxon>
    </lineage>
</organism>
<keyword evidence="1 5" id="KW-0963">Cytoplasm</keyword>
<evidence type="ECO:0000256" key="8">
    <source>
        <dbReference type="SAM" id="MobiDB-lite"/>
    </source>
</evidence>
<dbReference type="InterPro" id="IPR008248">
    <property type="entry name" value="CheB-like"/>
</dbReference>
<evidence type="ECO:0000256" key="2">
    <source>
        <dbReference type="ARBA" id="ARBA00022500"/>
    </source>
</evidence>
<dbReference type="NCBIfam" id="NF001965">
    <property type="entry name" value="PRK00742.1"/>
    <property type="match status" value="1"/>
</dbReference>
<dbReference type="EC" id="3.5.1.44" evidence="5"/>
<sequence>MPTRSPRAVVVDDSRFMRELISDVLRDGGVTVVAEASDGHEAVAAVTRHRPDVVTMDVEMPRMNGIDAVERIMDEQPTPVLMLSAYTEDGADVTFEALDKGAVDFFAKPGGEVSMGVTRQKAQLVEKVKSVATADLSRRTRSRSRTAQTATPSGTAARTTETASYVDNPTLVIGSSTGGPGAVETVLSELPLAADFRVLVVQHMPDAFTGRFADRLDARSEYDVREATDGARIGGGEVLVANGGTNTLVSHYNRGRMRVKLTEDDFDKGVQPSVDVTMESVARKVDDPVVGVILTGMGGDGADGIEALSRAGAYTVAESEESAVIYGMPKRAVETGCIDSVEHLDDVAADVLEHVREGN</sequence>
<dbReference type="GO" id="GO:0008984">
    <property type="term" value="F:protein-glutamate methylesterase activity"/>
    <property type="evidence" value="ECO:0007669"/>
    <property type="project" value="UniProtKB-UniRule"/>
</dbReference>
<feature type="domain" description="Response regulatory" evidence="9">
    <location>
        <begin position="7"/>
        <end position="123"/>
    </location>
</feature>
<dbReference type="CDD" id="cd16432">
    <property type="entry name" value="CheB_Rec"/>
    <property type="match status" value="1"/>
</dbReference>
<protein>
    <recommendedName>
        <fullName evidence="5">Protein-glutamate methylesterase/protein-glutamine glutaminase</fullName>
        <ecNumber evidence="5">3.1.1.61</ecNumber>
        <ecNumber evidence="5">3.5.1.44</ecNumber>
    </recommendedName>
</protein>
<dbReference type="SMART" id="SM00448">
    <property type="entry name" value="REC"/>
    <property type="match status" value="1"/>
</dbReference>
<comment type="subcellular location">
    <subcellularLocation>
        <location evidence="5">Cytoplasm</location>
    </subcellularLocation>
</comment>
<feature type="active site" evidence="5 6">
    <location>
        <position position="300"/>
    </location>
</feature>
<dbReference type="InterPro" id="IPR001789">
    <property type="entry name" value="Sig_transdc_resp-reg_receiver"/>
</dbReference>
<dbReference type="GO" id="GO:0050568">
    <property type="term" value="F:protein-glutamine glutaminase activity"/>
    <property type="evidence" value="ECO:0007669"/>
    <property type="project" value="UniProtKB-UniRule"/>
</dbReference>
<keyword evidence="3 5" id="KW-0378">Hydrolase</keyword>
<reference evidence="12" key="1">
    <citation type="submission" date="2016-10" db="EMBL/GenBank/DDBJ databases">
        <authorList>
            <person name="Varghese N."/>
            <person name="Submissions S."/>
        </authorList>
    </citation>
    <scope>NUCLEOTIDE SEQUENCE [LARGE SCALE GENOMIC DNA]</scope>
    <source>
        <strain evidence="12">CGMCC 1.10119</strain>
    </source>
</reference>
<name>A0A1G9R2F1_9EURY</name>
<dbReference type="EC" id="3.1.1.61" evidence="5"/>
<dbReference type="Proteomes" id="UP000199451">
    <property type="component" value="Unassembled WGS sequence"/>
</dbReference>
<keyword evidence="2 5" id="KW-0145">Chemotaxis</keyword>
<dbReference type="STRING" id="660521.SAMN04487949_1146"/>
<dbReference type="OrthoDB" id="2857at2157"/>
<comment type="similarity">
    <text evidence="5">Belongs to the CheB family.</text>
</comment>
<dbReference type="PANTHER" id="PTHR42872">
    <property type="entry name" value="PROTEIN-GLUTAMATE METHYLESTERASE/PROTEIN-GLUTAMINE GLUTAMINASE"/>
    <property type="match status" value="1"/>
</dbReference>
<comment type="domain">
    <text evidence="5">Contains a C-terminal catalytic domain, and an N-terminal region which modulates catalytic activity.</text>
</comment>
<proteinExistence type="inferred from homology"/>
<dbReference type="Pfam" id="PF00072">
    <property type="entry name" value="Response_reg"/>
    <property type="match status" value="1"/>
</dbReference>
<dbReference type="Gene3D" id="3.40.50.180">
    <property type="entry name" value="Methylesterase CheB, C-terminal domain"/>
    <property type="match status" value="1"/>
</dbReference>
<comment type="catalytic activity">
    <reaction evidence="5">
        <text>L-glutaminyl-[protein] + H2O = L-glutamyl-[protein] + NH4(+)</text>
        <dbReference type="Rhea" id="RHEA:16441"/>
        <dbReference type="Rhea" id="RHEA-COMP:10207"/>
        <dbReference type="Rhea" id="RHEA-COMP:10208"/>
        <dbReference type="ChEBI" id="CHEBI:15377"/>
        <dbReference type="ChEBI" id="CHEBI:28938"/>
        <dbReference type="ChEBI" id="CHEBI:29973"/>
        <dbReference type="ChEBI" id="CHEBI:30011"/>
        <dbReference type="EC" id="3.5.1.44"/>
    </reaction>
</comment>
<gene>
    <name evidence="5" type="primary">cheB</name>
    <name evidence="11" type="ORF">SAMN04487949_1146</name>
</gene>
<feature type="modified residue" description="4-aspartylphosphate" evidence="5 7">
    <location>
        <position position="57"/>
    </location>
</feature>
<evidence type="ECO:0000256" key="5">
    <source>
        <dbReference type="HAMAP-Rule" id="MF_00099"/>
    </source>
</evidence>
<dbReference type="InterPro" id="IPR011006">
    <property type="entry name" value="CheY-like_superfamily"/>
</dbReference>
<comment type="function">
    <text evidence="5">Involved in chemotaxis. Part of a chemotaxis signal transduction system that modulates chemotaxis in response to various stimuli. Catalyzes the demethylation of specific methylglutamate residues introduced into the chemoreceptors (methyl-accepting chemotaxis proteins or MCP) by CheR. Also mediates the irreversible deamidation of specific glutamine residues to glutamic acid.</text>
</comment>
<dbReference type="EMBL" id="FNHL01000001">
    <property type="protein sequence ID" value="SDM17466.1"/>
    <property type="molecule type" value="Genomic_DNA"/>
</dbReference>
<feature type="active site" evidence="5 6">
    <location>
        <position position="176"/>
    </location>
</feature>
<evidence type="ECO:0000256" key="4">
    <source>
        <dbReference type="ARBA" id="ARBA00048267"/>
    </source>
</evidence>
<feature type="active site" evidence="5 6">
    <location>
        <position position="203"/>
    </location>
</feature>
<dbReference type="PROSITE" id="PS50110">
    <property type="entry name" value="RESPONSE_REGULATORY"/>
    <property type="match status" value="1"/>
</dbReference>
<evidence type="ECO:0000313" key="11">
    <source>
        <dbReference type="EMBL" id="SDM17466.1"/>
    </source>
</evidence>
<feature type="domain" description="CheB-type methylesterase" evidence="10">
    <location>
        <begin position="164"/>
        <end position="358"/>
    </location>
</feature>
<dbReference type="PANTHER" id="PTHR42872:SF6">
    <property type="entry name" value="PROTEIN-GLUTAMATE METHYLESTERASE_PROTEIN-GLUTAMINE GLUTAMINASE"/>
    <property type="match status" value="1"/>
</dbReference>
<dbReference type="HAMAP" id="MF_00099">
    <property type="entry name" value="CheB_chemtxs"/>
    <property type="match status" value="1"/>
</dbReference>
<evidence type="ECO:0000256" key="1">
    <source>
        <dbReference type="ARBA" id="ARBA00022490"/>
    </source>
</evidence>
<comment type="PTM">
    <text evidence="5">Phosphorylated by CheA. Phosphorylation of the N-terminal regulatory domain activates the methylesterase activity.</text>
</comment>
<dbReference type="PIRSF" id="PIRSF000876">
    <property type="entry name" value="RR_chemtxs_CheB"/>
    <property type="match status" value="1"/>
</dbReference>
<evidence type="ECO:0000256" key="6">
    <source>
        <dbReference type="PROSITE-ProRule" id="PRU00050"/>
    </source>
</evidence>
<keyword evidence="12" id="KW-1185">Reference proteome</keyword>
<dbReference type="RefSeq" id="WP_089694914.1">
    <property type="nucleotide sequence ID" value="NZ_FNHL01000001.1"/>
</dbReference>
<evidence type="ECO:0000256" key="3">
    <source>
        <dbReference type="ARBA" id="ARBA00022801"/>
    </source>
</evidence>
<dbReference type="GO" id="GO:0006935">
    <property type="term" value="P:chemotaxis"/>
    <property type="evidence" value="ECO:0007669"/>
    <property type="project" value="UniProtKB-UniRule"/>
</dbReference>
<accession>A0A1G9R2F1</accession>
<dbReference type="InterPro" id="IPR035909">
    <property type="entry name" value="CheB_C"/>
</dbReference>
<dbReference type="Gene3D" id="3.40.50.2300">
    <property type="match status" value="1"/>
</dbReference>
<keyword evidence="5 7" id="KW-0597">Phosphoprotein</keyword>
<dbReference type="SUPFAM" id="SSF52738">
    <property type="entry name" value="Methylesterase CheB, C-terminal domain"/>
    <property type="match status" value="1"/>
</dbReference>
<dbReference type="PROSITE" id="PS50122">
    <property type="entry name" value="CHEB"/>
    <property type="match status" value="1"/>
</dbReference>
<evidence type="ECO:0000313" key="12">
    <source>
        <dbReference type="Proteomes" id="UP000199451"/>
    </source>
</evidence>
<dbReference type="AlphaFoldDB" id="A0A1G9R2F1"/>
<feature type="region of interest" description="Disordered" evidence="8">
    <location>
        <begin position="135"/>
        <end position="161"/>
    </location>
</feature>
<dbReference type="InterPro" id="IPR000673">
    <property type="entry name" value="Sig_transdc_resp-reg_Me-estase"/>
</dbReference>
<dbReference type="Pfam" id="PF01339">
    <property type="entry name" value="CheB_methylest"/>
    <property type="match status" value="1"/>
</dbReference>
<dbReference type="CDD" id="cd17541">
    <property type="entry name" value="REC_CheB-like"/>
    <property type="match status" value="1"/>
</dbReference>
<dbReference type="GO" id="GO:0005737">
    <property type="term" value="C:cytoplasm"/>
    <property type="evidence" value="ECO:0007669"/>
    <property type="project" value="UniProtKB-SubCell"/>
</dbReference>
<dbReference type="SUPFAM" id="SSF52172">
    <property type="entry name" value="CheY-like"/>
    <property type="match status" value="1"/>
</dbReference>
<comment type="catalytic activity">
    <reaction evidence="4 5">
        <text>[protein]-L-glutamate 5-O-methyl ester + H2O = L-glutamyl-[protein] + methanol + H(+)</text>
        <dbReference type="Rhea" id="RHEA:23236"/>
        <dbReference type="Rhea" id="RHEA-COMP:10208"/>
        <dbReference type="Rhea" id="RHEA-COMP:10311"/>
        <dbReference type="ChEBI" id="CHEBI:15377"/>
        <dbReference type="ChEBI" id="CHEBI:15378"/>
        <dbReference type="ChEBI" id="CHEBI:17790"/>
        <dbReference type="ChEBI" id="CHEBI:29973"/>
        <dbReference type="ChEBI" id="CHEBI:82795"/>
        <dbReference type="EC" id="3.1.1.61"/>
    </reaction>
</comment>
<dbReference type="GO" id="GO:0000156">
    <property type="term" value="F:phosphorelay response regulator activity"/>
    <property type="evidence" value="ECO:0007669"/>
    <property type="project" value="InterPro"/>
</dbReference>
<evidence type="ECO:0000259" key="10">
    <source>
        <dbReference type="PROSITE" id="PS50122"/>
    </source>
</evidence>
<evidence type="ECO:0000256" key="7">
    <source>
        <dbReference type="PROSITE-ProRule" id="PRU00169"/>
    </source>
</evidence>
<evidence type="ECO:0000259" key="9">
    <source>
        <dbReference type="PROSITE" id="PS50110"/>
    </source>
</evidence>